<protein>
    <submittedName>
        <fullName evidence="1">Uncharacterized protein</fullName>
    </submittedName>
</protein>
<keyword evidence="2" id="KW-1185">Reference proteome</keyword>
<evidence type="ECO:0000313" key="1">
    <source>
        <dbReference type="EMBL" id="KAA9007381.1"/>
    </source>
</evidence>
<name>A0A5J5GGU8_9BACL</name>
<evidence type="ECO:0000313" key="2">
    <source>
        <dbReference type="Proteomes" id="UP000367750"/>
    </source>
</evidence>
<dbReference type="AlphaFoldDB" id="A0A5J5GGU8"/>
<dbReference type="Proteomes" id="UP000367750">
    <property type="component" value="Unassembled WGS sequence"/>
</dbReference>
<sequence length="168" mass="17751">MSSVVNLNLMAGTKVDSFVQSVQLTEAVDNGSLVVLGGVVAGNPEVRVATKATDIATQEVLLVASPELVELNGYRIDLTDPTLFTNKANTPARAFRLKIGDTFTITDDGLDGTTVATQYVIPQNNSYKGVAAATIGTARQAFLVLEKTTISIGRTRVPATKLQVVKEA</sequence>
<accession>A0A5J5GGU8</accession>
<dbReference type="OrthoDB" id="2616641at2"/>
<organism evidence="1 2">
    <name type="scientific">Paenibacillus spiritus</name>
    <dbReference type="NCBI Taxonomy" id="2496557"/>
    <lineage>
        <taxon>Bacteria</taxon>
        <taxon>Bacillati</taxon>
        <taxon>Bacillota</taxon>
        <taxon>Bacilli</taxon>
        <taxon>Bacillales</taxon>
        <taxon>Paenibacillaceae</taxon>
        <taxon>Paenibacillus</taxon>
    </lineage>
</organism>
<dbReference type="EMBL" id="VYKK01000004">
    <property type="protein sequence ID" value="KAA9007381.1"/>
    <property type="molecule type" value="Genomic_DNA"/>
</dbReference>
<proteinExistence type="predicted"/>
<gene>
    <name evidence="1" type="ORF">F4V43_02520</name>
</gene>
<dbReference type="RefSeq" id="WP_150456671.1">
    <property type="nucleotide sequence ID" value="NZ_VYKK01000004.1"/>
</dbReference>
<comment type="caution">
    <text evidence="1">The sequence shown here is derived from an EMBL/GenBank/DDBJ whole genome shotgun (WGS) entry which is preliminary data.</text>
</comment>
<reference evidence="1 2" key="1">
    <citation type="submission" date="2019-09" db="EMBL/GenBank/DDBJ databases">
        <title>Bacillus ochoae sp. nov., Paenibacillus whitsoniae sp. nov., Paenibacillus spiritus sp. nov. Isolated from the Mars Exploration Rover during spacecraft assembly.</title>
        <authorList>
            <person name="Seuylemezian A."/>
            <person name="Vaishampayan P."/>
        </authorList>
    </citation>
    <scope>NUCLEOTIDE SEQUENCE [LARGE SCALE GENOMIC DNA]</scope>
    <source>
        <strain evidence="1 2">MER_111</strain>
    </source>
</reference>